<gene>
    <name evidence="1" type="ORF">HU739_021950</name>
</gene>
<organism evidence="1 2">
    <name type="scientific">Pseudomonas hamedanensis</name>
    <dbReference type="NCBI Taxonomy" id="2745504"/>
    <lineage>
        <taxon>Bacteria</taxon>
        <taxon>Pseudomonadati</taxon>
        <taxon>Pseudomonadota</taxon>
        <taxon>Gammaproteobacteria</taxon>
        <taxon>Pseudomonadales</taxon>
        <taxon>Pseudomonadaceae</taxon>
        <taxon>Pseudomonas</taxon>
    </lineage>
</organism>
<dbReference type="Proteomes" id="UP000631521">
    <property type="component" value="Chromosome"/>
</dbReference>
<protein>
    <submittedName>
        <fullName evidence="1">Uncharacterized protein</fullName>
    </submittedName>
</protein>
<keyword evidence="2" id="KW-1185">Reference proteome</keyword>
<proteinExistence type="predicted"/>
<name>A0A9E6TIM4_9PSED</name>
<reference evidence="1 2" key="1">
    <citation type="journal article" date="2020" name="Microorganisms">
        <title>Reliable Identification of Environmental Pseudomonas Isolates Using the rpoD Gene.</title>
        <authorList>
            <consortium name="The Broad Institute Genome Sequencing Platform"/>
            <person name="Girard L."/>
            <person name="Lood C."/>
            <person name="Rokni-Zadeh H."/>
            <person name="van Noort V."/>
            <person name="Lavigne R."/>
            <person name="De Mot R."/>
        </authorList>
    </citation>
    <scope>NUCLEOTIDE SEQUENCE [LARGE SCALE GENOMIC DNA]</scope>
    <source>
        <strain evidence="1 2">SWRI65</strain>
    </source>
</reference>
<evidence type="ECO:0000313" key="2">
    <source>
        <dbReference type="Proteomes" id="UP000631521"/>
    </source>
</evidence>
<reference evidence="1 2" key="2">
    <citation type="journal article" date="2021" name="Microorganisms">
        <title>The Ever-Expanding Pseudomonas Genus: Description of 43 New Species and Partition of the Pseudomonas putida Group.</title>
        <authorList>
            <person name="Girard L."/>
            <person name="Lood C."/>
            <person name="Hofte M."/>
            <person name="Vandamme P."/>
            <person name="Rokni-Zadeh H."/>
            <person name="van Noort V."/>
            <person name="Lavigne R."/>
            <person name="De Mot R."/>
        </authorList>
    </citation>
    <scope>NUCLEOTIDE SEQUENCE [LARGE SCALE GENOMIC DNA]</scope>
    <source>
        <strain evidence="1 2">SWRI65</strain>
    </source>
</reference>
<evidence type="ECO:0000313" key="1">
    <source>
        <dbReference type="EMBL" id="QXI20046.1"/>
    </source>
</evidence>
<dbReference type="RefSeq" id="WP_186552345.1">
    <property type="nucleotide sequence ID" value="NZ_CP077091.1"/>
</dbReference>
<dbReference type="EMBL" id="CP077091">
    <property type="protein sequence ID" value="QXI20046.1"/>
    <property type="molecule type" value="Genomic_DNA"/>
</dbReference>
<accession>A0A9E6TIM4</accession>
<sequence>MRRRGAQYWLWTNSRLALHSHEEVLNNGWQIEVQVRVSPAGVTQVFVGVYTQEGRALAEEFHDRGDEVCCALSLRWGAQRAREIVLDHQVFVAPHRTQCVLSTVVTDPLLLALRRMDMNEGERLKLKAADAWSEYLEAKAAVLALMRRTRIDPDVWADSKARLQQAIDRRVCIQRAYLR</sequence>
<dbReference type="AlphaFoldDB" id="A0A9E6TIM4"/>
<dbReference type="KEGG" id="phv:HU739_021950"/>